<dbReference type="EMBL" id="CACVAQ010000177">
    <property type="protein sequence ID" value="CAA6811660.1"/>
    <property type="molecule type" value="Genomic_DNA"/>
</dbReference>
<sequence>MGVMQMIEYLMIYTINRIMKKIQLIIILLSFLTLSTQAQHKISLYGGWTMSKLQSQMHEGFKKGPLYDELNRFPILHAEYFSFEYEYSWKRFQFSTGCSWVAMGTSNHPLVGFAWKNWYITLPIYGGLHWEFPKNWGLIVETGVEIGYQQGVGLYDGGDGSLWGNINAVLGVEGSWNQFRFGTRLQIGVTKFRVYEESTLRHSALTTYIGYTLFDSEKAYHRRAKRLAKKNLEIK</sequence>
<protein>
    <submittedName>
        <fullName evidence="1">Uncharacterized protein</fullName>
    </submittedName>
</protein>
<evidence type="ECO:0000313" key="1">
    <source>
        <dbReference type="EMBL" id="CAA6811660.1"/>
    </source>
</evidence>
<gene>
    <name evidence="1" type="ORF">HELGO_WM14838</name>
</gene>
<accession>A0A6S6T8C4</accession>
<dbReference type="AlphaFoldDB" id="A0A6S6T8C4"/>
<name>A0A6S6T8C4_9BACT</name>
<reference evidence="1" key="1">
    <citation type="submission" date="2020-01" db="EMBL/GenBank/DDBJ databases">
        <authorList>
            <person name="Meier V. D."/>
            <person name="Meier V D."/>
        </authorList>
    </citation>
    <scope>NUCLEOTIDE SEQUENCE</scope>
    <source>
        <strain evidence="1">HLG_WM_MAG_10</strain>
    </source>
</reference>
<organism evidence="1">
    <name type="scientific">uncultured Aureispira sp</name>
    <dbReference type="NCBI Taxonomy" id="1331704"/>
    <lineage>
        <taxon>Bacteria</taxon>
        <taxon>Pseudomonadati</taxon>
        <taxon>Bacteroidota</taxon>
        <taxon>Saprospiria</taxon>
        <taxon>Saprospirales</taxon>
        <taxon>Saprospiraceae</taxon>
        <taxon>Aureispira</taxon>
        <taxon>environmental samples</taxon>
    </lineage>
</organism>
<proteinExistence type="predicted"/>